<evidence type="ECO:0000313" key="3">
    <source>
        <dbReference type="Proteomes" id="UP000297540"/>
    </source>
</evidence>
<organism evidence="2 3">
    <name type="scientific">Mucilaginibacter psychrotolerans</name>
    <dbReference type="NCBI Taxonomy" id="1524096"/>
    <lineage>
        <taxon>Bacteria</taxon>
        <taxon>Pseudomonadati</taxon>
        <taxon>Bacteroidota</taxon>
        <taxon>Sphingobacteriia</taxon>
        <taxon>Sphingobacteriales</taxon>
        <taxon>Sphingobacteriaceae</taxon>
        <taxon>Mucilaginibacter</taxon>
    </lineage>
</organism>
<dbReference type="RefSeq" id="WP_133230248.1">
    <property type="nucleotide sequence ID" value="NZ_SOZE01000001.1"/>
</dbReference>
<dbReference type="InterPro" id="IPR056101">
    <property type="entry name" value="DUF7684"/>
</dbReference>
<evidence type="ECO:0000259" key="1">
    <source>
        <dbReference type="Pfam" id="PF24733"/>
    </source>
</evidence>
<gene>
    <name evidence="2" type="ORF">E2R66_00320</name>
</gene>
<dbReference type="Proteomes" id="UP000297540">
    <property type="component" value="Unassembled WGS sequence"/>
</dbReference>
<comment type="caution">
    <text evidence="2">The sequence shown here is derived from an EMBL/GenBank/DDBJ whole genome shotgun (WGS) entry which is preliminary data.</text>
</comment>
<dbReference type="Pfam" id="PF24733">
    <property type="entry name" value="DUF7684"/>
    <property type="match status" value="1"/>
</dbReference>
<reference evidence="2 3" key="1">
    <citation type="journal article" date="2017" name="Int. J. Syst. Evol. Microbiol.">
        <title>Mucilaginibacterpsychrotolerans sp. nov., isolated from peatlands.</title>
        <authorList>
            <person name="Deng Y."/>
            <person name="Shen L."/>
            <person name="Xu B."/>
            <person name="Liu Y."/>
            <person name="Gu Z."/>
            <person name="Liu H."/>
            <person name="Zhou Y."/>
        </authorList>
    </citation>
    <scope>NUCLEOTIDE SEQUENCE [LARGE SCALE GENOMIC DNA]</scope>
    <source>
        <strain evidence="2 3">NH7-4</strain>
    </source>
</reference>
<evidence type="ECO:0000313" key="2">
    <source>
        <dbReference type="EMBL" id="TFF40664.1"/>
    </source>
</evidence>
<name>A0A4Y8SQD8_9SPHI</name>
<dbReference type="OrthoDB" id="794777at2"/>
<keyword evidence="3" id="KW-1185">Reference proteome</keyword>
<proteinExistence type="predicted"/>
<sequence length="155" mass="18105">MIDLATVNNRKVFYQRYDTETPWSTNFPTENWLAFVLVDNQPKTKLFEISNKLIGRNACYVCATGEQSELMHDIVDEDIVYREVDIDYEYNYLPPFDIITTWHNTIQEGLWFAIYAACNDPIEIDKIVCLNASDGFSEPEIRELLLKFTEGYIPD</sequence>
<protein>
    <recommendedName>
        <fullName evidence="1">DUF7684 domain-containing protein</fullName>
    </recommendedName>
</protein>
<feature type="domain" description="DUF7684" evidence="1">
    <location>
        <begin position="31"/>
        <end position="134"/>
    </location>
</feature>
<accession>A0A4Y8SQD8</accession>
<dbReference type="EMBL" id="SOZE01000001">
    <property type="protein sequence ID" value="TFF40664.1"/>
    <property type="molecule type" value="Genomic_DNA"/>
</dbReference>
<dbReference type="AlphaFoldDB" id="A0A4Y8SQD8"/>